<gene>
    <name evidence="1" type="ORF">ROHU_031476</name>
</gene>
<evidence type="ECO:0000313" key="1">
    <source>
        <dbReference type="EMBL" id="RXN09239.1"/>
    </source>
</evidence>
<sequence>MPFLHHKARLPGNVWLALARQTRYKDNKSFCIKSARLFELSKSGVVSWQSIEVDKENVTPKFFTERSNAFYPLNWNWLGEERFL</sequence>
<protein>
    <submittedName>
        <fullName evidence="1">Uncharacterized protein</fullName>
    </submittedName>
</protein>
<comment type="caution">
    <text evidence="1">The sequence shown here is derived from an EMBL/GenBank/DDBJ whole genome shotgun (WGS) entry which is preliminary data.</text>
</comment>
<accession>A0A498LLG0</accession>
<dbReference type="EMBL" id="QBIY01013288">
    <property type="protein sequence ID" value="RXN09239.1"/>
    <property type="molecule type" value="Genomic_DNA"/>
</dbReference>
<dbReference type="Proteomes" id="UP000290572">
    <property type="component" value="Unassembled WGS sequence"/>
</dbReference>
<reference evidence="1 2" key="1">
    <citation type="submission" date="2018-03" db="EMBL/GenBank/DDBJ databases">
        <title>Draft genome sequence of Rohu Carp (Labeo rohita).</title>
        <authorList>
            <person name="Das P."/>
            <person name="Kushwaha B."/>
            <person name="Joshi C.G."/>
            <person name="Kumar D."/>
            <person name="Nagpure N.S."/>
            <person name="Sahoo L."/>
            <person name="Das S.P."/>
            <person name="Bit A."/>
            <person name="Patnaik S."/>
            <person name="Meher P.K."/>
            <person name="Jayasankar P."/>
            <person name="Koringa P.G."/>
            <person name="Patel N.V."/>
            <person name="Hinsu A.T."/>
            <person name="Kumar R."/>
            <person name="Pandey M."/>
            <person name="Agarwal S."/>
            <person name="Srivastava S."/>
            <person name="Singh M."/>
            <person name="Iquebal M.A."/>
            <person name="Jaiswal S."/>
            <person name="Angadi U.B."/>
            <person name="Kumar N."/>
            <person name="Raza M."/>
            <person name="Shah T.M."/>
            <person name="Rai A."/>
            <person name="Jena J.K."/>
        </authorList>
    </citation>
    <scope>NUCLEOTIDE SEQUENCE [LARGE SCALE GENOMIC DNA]</scope>
    <source>
        <strain evidence="1">DASCIFA01</strain>
        <tissue evidence="1">Testis</tissue>
    </source>
</reference>
<name>A0A498LLG0_LABRO</name>
<keyword evidence="2" id="KW-1185">Reference proteome</keyword>
<evidence type="ECO:0000313" key="2">
    <source>
        <dbReference type="Proteomes" id="UP000290572"/>
    </source>
</evidence>
<dbReference type="AlphaFoldDB" id="A0A498LLG0"/>
<organism evidence="1 2">
    <name type="scientific">Labeo rohita</name>
    <name type="common">Indian major carp</name>
    <name type="synonym">Cyprinus rohita</name>
    <dbReference type="NCBI Taxonomy" id="84645"/>
    <lineage>
        <taxon>Eukaryota</taxon>
        <taxon>Metazoa</taxon>
        <taxon>Chordata</taxon>
        <taxon>Craniata</taxon>
        <taxon>Vertebrata</taxon>
        <taxon>Euteleostomi</taxon>
        <taxon>Actinopterygii</taxon>
        <taxon>Neopterygii</taxon>
        <taxon>Teleostei</taxon>
        <taxon>Ostariophysi</taxon>
        <taxon>Cypriniformes</taxon>
        <taxon>Cyprinidae</taxon>
        <taxon>Labeoninae</taxon>
        <taxon>Labeonini</taxon>
        <taxon>Labeo</taxon>
    </lineage>
</organism>
<proteinExistence type="predicted"/>